<proteinExistence type="predicted"/>
<feature type="signal peptide" evidence="2">
    <location>
        <begin position="1"/>
        <end position="33"/>
    </location>
</feature>
<dbReference type="AlphaFoldDB" id="A0AAD7J8F8"/>
<organism evidence="3 4">
    <name type="scientific">Mycena metata</name>
    <dbReference type="NCBI Taxonomy" id="1033252"/>
    <lineage>
        <taxon>Eukaryota</taxon>
        <taxon>Fungi</taxon>
        <taxon>Dikarya</taxon>
        <taxon>Basidiomycota</taxon>
        <taxon>Agaricomycotina</taxon>
        <taxon>Agaricomycetes</taxon>
        <taxon>Agaricomycetidae</taxon>
        <taxon>Agaricales</taxon>
        <taxon>Marasmiineae</taxon>
        <taxon>Mycenaceae</taxon>
        <taxon>Mycena</taxon>
    </lineage>
</organism>
<keyword evidence="2" id="KW-0732">Signal</keyword>
<evidence type="ECO:0000256" key="1">
    <source>
        <dbReference type="SAM" id="MobiDB-lite"/>
    </source>
</evidence>
<feature type="chain" id="PRO_5042268309" description="Secreted protein" evidence="2">
    <location>
        <begin position="34"/>
        <end position="182"/>
    </location>
</feature>
<accession>A0AAD7J8F8</accession>
<evidence type="ECO:0000256" key="2">
    <source>
        <dbReference type="SAM" id="SignalP"/>
    </source>
</evidence>
<keyword evidence="4" id="KW-1185">Reference proteome</keyword>
<gene>
    <name evidence="3" type="ORF">B0H16DRAFT_1534207</name>
</gene>
<sequence>MGRGGPRWTSGRWVLLIMRVMRILMRVLTLAEAQTQARSGSAWATPASALIRGGPTPHTLPLRNRNSASTPTPTLPPWVRKRASGPALVGTALPCRPRTRTLVLGTRITSTRRDRGRSRRSACFGHGGRCRWGCMCIQGRRFRMCLRVLGRGTFRRRRRARSRVRNRAKIRMGRMGGRRMAM</sequence>
<evidence type="ECO:0000313" key="3">
    <source>
        <dbReference type="EMBL" id="KAJ7759064.1"/>
    </source>
</evidence>
<comment type="caution">
    <text evidence="3">The sequence shown here is derived from an EMBL/GenBank/DDBJ whole genome shotgun (WGS) entry which is preliminary data.</text>
</comment>
<protein>
    <recommendedName>
        <fullName evidence="5">Secreted protein</fullName>
    </recommendedName>
</protein>
<evidence type="ECO:0008006" key="5">
    <source>
        <dbReference type="Google" id="ProtNLM"/>
    </source>
</evidence>
<name>A0AAD7J8F8_9AGAR</name>
<dbReference type="EMBL" id="JARKIB010000040">
    <property type="protein sequence ID" value="KAJ7759064.1"/>
    <property type="molecule type" value="Genomic_DNA"/>
</dbReference>
<dbReference type="Proteomes" id="UP001215598">
    <property type="component" value="Unassembled WGS sequence"/>
</dbReference>
<reference evidence="3" key="1">
    <citation type="submission" date="2023-03" db="EMBL/GenBank/DDBJ databases">
        <title>Massive genome expansion in bonnet fungi (Mycena s.s.) driven by repeated elements and novel gene families across ecological guilds.</title>
        <authorList>
            <consortium name="Lawrence Berkeley National Laboratory"/>
            <person name="Harder C.B."/>
            <person name="Miyauchi S."/>
            <person name="Viragh M."/>
            <person name="Kuo A."/>
            <person name="Thoen E."/>
            <person name="Andreopoulos B."/>
            <person name="Lu D."/>
            <person name="Skrede I."/>
            <person name="Drula E."/>
            <person name="Henrissat B."/>
            <person name="Morin E."/>
            <person name="Kohler A."/>
            <person name="Barry K."/>
            <person name="LaButti K."/>
            <person name="Morin E."/>
            <person name="Salamov A."/>
            <person name="Lipzen A."/>
            <person name="Mereny Z."/>
            <person name="Hegedus B."/>
            <person name="Baldrian P."/>
            <person name="Stursova M."/>
            <person name="Weitz H."/>
            <person name="Taylor A."/>
            <person name="Grigoriev I.V."/>
            <person name="Nagy L.G."/>
            <person name="Martin F."/>
            <person name="Kauserud H."/>
        </authorList>
    </citation>
    <scope>NUCLEOTIDE SEQUENCE</scope>
    <source>
        <strain evidence="3">CBHHK182m</strain>
    </source>
</reference>
<evidence type="ECO:0000313" key="4">
    <source>
        <dbReference type="Proteomes" id="UP001215598"/>
    </source>
</evidence>
<feature type="region of interest" description="Disordered" evidence="1">
    <location>
        <begin position="54"/>
        <end position="76"/>
    </location>
</feature>